<dbReference type="Proteomes" id="UP000239007">
    <property type="component" value="Unassembled WGS sequence"/>
</dbReference>
<comment type="similarity">
    <text evidence="1 4">Belongs to the bacterial flagellin family.</text>
</comment>
<feature type="domain" description="Flagellin C-terminal" evidence="7">
    <location>
        <begin position="186"/>
        <end position="268"/>
    </location>
</feature>
<dbReference type="PANTHER" id="PTHR42792:SF2">
    <property type="entry name" value="FLAGELLIN"/>
    <property type="match status" value="1"/>
</dbReference>
<reference evidence="8 9" key="1">
    <citation type="submission" date="2016-12" db="EMBL/GenBank/DDBJ databases">
        <title>Diversity of luminous bacteria.</title>
        <authorList>
            <person name="Yoshizawa S."/>
            <person name="Kogure K."/>
        </authorList>
    </citation>
    <scope>NUCLEOTIDE SEQUENCE [LARGE SCALE GENOMIC DNA]</scope>
    <source>
        <strain evidence="8 9">SA4-48</strain>
    </source>
</reference>
<dbReference type="SUPFAM" id="SSF64518">
    <property type="entry name" value="Phase 1 flagellin"/>
    <property type="match status" value="1"/>
</dbReference>
<dbReference type="PRINTS" id="PR00207">
    <property type="entry name" value="FLAGELLIN"/>
</dbReference>
<dbReference type="GO" id="GO:0009288">
    <property type="term" value="C:bacterial-type flagellum"/>
    <property type="evidence" value="ECO:0007669"/>
    <property type="project" value="UniProtKB-SubCell"/>
</dbReference>
<dbReference type="InterPro" id="IPR001492">
    <property type="entry name" value="Flagellin"/>
</dbReference>
<dbReference type="RefSeq" id="WP_105052321.1">
    <property type="nucleotide sequence ID" value="NZ_BMYG01000002.1"/>
</dbReference>
<feature type="compositionally biased region" description="Low complexity" evidence="5">
    <location>
        <begin position="1"/>
        <end position="15"/>
    </location>
</feature>
<dbReference type="InterPro" id="IPR001029">
    <property type="entry name" value="Flagellin_N"/>
</dbReference>
<comment type="function">
    <text evidence="4">Flagellin is the subunit protein which polymerizes to form the filaments of bacterial flagella.</text>
</comment>
<dbReference type="Pfam" id="PF00700">
    <property type="entry name" value="Flagellin_C"/>
    <property type="match status" value="1"/>
</dbReference>
<feature type="region of interest" description="Disordered" evidence="5">
    <location>
        <begin position="1"/>
        <end position="22"/>
    </location>
</feature>
<dbReference type="PANTHER" id="PTHR42792">
    <property type="entry name" value="FLAGELLIN"/>
    <property type="match status" value="1"/>
</dbReference>
<dbReference type="EMBL" id="MSCH01000003">
    <property type="protein sequence ID" value="PQJ53824.1"/>
    <property type="molecule type" value="Genomic_DNA"/>
</dbReference>
<dbReference type="Gene3D" id="6.10.10.10">
    <property type="entry name" value="Flagellar export chaperone, C-terminal domain"/>
    <property type="match status" value="1"/>
</dbReference>
<gene>
    <name evidence="8" type="ORF">BTO11_09200</name>
</gene>
<evidence type="ECO:0000259" key="7">
    <source>
        <dbReference type="Pfam" id="PF00700"/>
    </source>
</evidence>
<evidence type="ECO:0000313" key="8">
    <source>
        <dbReference type="EMBL" id="PQJ53824.1"/>
    </source>
</evidence>
<evidence type="ECO:0000256" key="4">
    <source>
        <dbReference type="RuleBase" id="RU362073"/>
    </source>
</evidence>
<keyword evidence="3 4" id="KW-0975">Bacterial flagellum</keyword>
<dbReference type="AlphaFoldDB" id="A0A2S7UV07"/>
<dbReference type="Pfam" id="PF00669">
    <property type="entry name" value="Flagellin_N"/>
    <property type="match status" value="1"/>
</dbReference>
<proteinExistence type="inferred from homology"/>
<dbReference type="Gene3D" id="1.20.1330.10">
    <property type="entry name" value="f41 fragment of flagellin, N-terminal domain"/>
    <property type="match status" value="1"/>
</dbReference>
<comment type="subcellular location">
    <subcellularLocation>
        <location evidence="4">Secreted</location>
    </subcellularLocation>
    <subcellularLocation>
        <location evidence="4">Bacterial flagellum</location>
    </subcellularLocation>
</comment>
<evidence type="ECO:0000256" key="5">
    <source>
        <dbReference type="SAM" id="MobiDB-lite"/>
    </source>
</evidence>
<organism evidence="8 9">
    <name type="scientific">Psychrosphaera saromensis</name>
    <dbReference type="NCBI Taxonomy" id="716813"/>
    <lineage>
        <taxon>Bacteria</taxon>
        <taxon>Pseudomonadati</taxon>
        <taxon>Pseudomonadota</taxon>
        <taxon>Gammaproteobacteria</taxon>
        <taxon>Alteromonadales</taxon>
        <taxon>Pseudoalteromonadaceae</taxon>
        <taxon>Psychrosphaera</taxon>
    </lineage>
</organism>
<evidence type="ECO:0000256" key="1">
    <source>
        <dbReference type="ARBA" id="ARBA00005709"/>
    </source>
</evidence>
<dbReference type="OrthoDB" id="9796789at2"/>
<dbReference type="InterPro" id="IPR042187">
    <property type="entry name" value="Flagellin_C_sub2"/>
</dbReference>
<accession>A0A2S7UV07</accession>
<sequence>MKINSSNTTTSLNTSFSKVKEQQEESMKRLVTGLKINSAKDDAAGLQIANRLGSQSSGIQVAMRNASDAYSLASVAEGALSGINDAAMRINELSLRAANASVSAADRDAIQQEILQLQDQVGDIQSNTTFAGQSIFTQSSNSQFQVGPNANTTIGLSFSSLDEQVDALNAIDVTTVAGAQAAITSTQEINESIGSMRGNIGAFQNRIESTISNLANTYEQTEAAKSRIEDTDFAKASADNVQASILGQVNTAIQSQANVSQGMALNLLN</sequence>
<evidence type="ECO:0000256" key="2">
    <source>
        <dbReference type="ARBA" id="ARBA00022525"/>
    </source>
</evidence>
<comment type="caution">
    <text evidence="8">The sequence shown here is derived from an EMBL/GenBank/DDBJ whole genome shotgun (WGS) entry which is preliminary data.</text>
</comment>
<evidence type="ECO:0000256" key="3">
    <source>
        <dbReference type="ARBA" id="ARBA00023143"/>
    </source>
</evidence>
<feature type="domain" description="Flagellin N-terminal" evidence="6">
    <location>
        <begin position="3"/>
        <end position="139"/>
    </location>
</feature>
<dbReference type="InterPro" id="IPR046358">
    <property type="entry name" value="Flagellin_C"/>
</dbReference>
<evidence type="ECO:0000313" key="9">
    <source>
        <dbReference type="Proteomes" id="UP000239007"/>
    </source>
</evidence>
<name>A0A2S7UV07_9GAMM</name>
<dbReference type="GO" id="GO:0005576">
    <property type="term" value="C:extracellular region"/>
    <property type="evidence" value="ECO:0007669"/>
    <property type="project" value="UniProtKB-SubCell"/>
</dbReference>
<keyword evidence="9" id="KW-1185">Reference proteome</keyword>
<keyword evidence="2 4" id="KW-0964">Secreted</keyword>
<protein>
    <recommendedName>
        <fullName evidence="4">Flagellin</fullName>
    </recommendedName>
</protein>
<dbReference type="GO" id="GO:0005198">
    <property type="term" value="F:structural molecule activity"/>
    <property type="evidence" value="ECO:0007669"/>
    <property type="project" value="UniProtKB-UniRule"/>
</dbReference>
<evidence type="ECO:0000259" key="6">
    <source>
        <dbReference type="Pfam" id="PF00669"/>
    </source>
</evidence>